<comment type="caution">
    <text evidence="10">The sequence shown here is derived from an EMBL/GenBank/DDBJ whole genome shotgun (WGS) entry which is preliminary data.</text>
</comment>
<keyword evidence="4 8" id="KW-0028">Amino-acid biosynthesis</keyword>
<dbReference type="GO" id="GO:0005737">
    <property type="term" value="C:cytoplasm"/>
    <property type="evidence" value="ECO:0007669"/>
    <property type="project" value="TreeGrafter"/>
</dbReference>
<keyword evidence="6 8" id="KW-0057">Aromatic amino acid biosynthesis</keyword>
<dbReference type="GO" id="GO:0003849">
    <property type="term" value="F:3-deoxy-7-phosphoheptulonate synthase activity"/>
    <property type="evidence" value="ECO:0007669"/>
    <property type="project" value="UniProtKB-EC"/>
</dbReference>
<evidence type="ECO:0000256" key="6">
    <source>
        <dbReference type="ARBA" id="ARBA00023141"/>
    </source>
</evidence>
<name>A0A9W6SSX1_9ACTN</name>
<dbReference type="GO" id="GO:0008652">
    <property type="term" value="P:amino acid biosynthetic process"/>
    <property type="evidence" value="ECO:0007669"/>
    <property type="project" value="UniProtKB-KW"/>
</dbReference>
<evidence type="ECO:0000259" key="9">
    <source>
        <dbReference type="Pfam" id="PF00793"/>
    </source>
</evidence>
<accession>A0A9W6SSX1</accession>
<evidence type="ECO:0000256" key="4">
    <source>
        <dbReference type="ARBA" id="ARBA00022605"/>
    </source>
</evidence>
<evidence type="ECO:0000256" key="2">
    <source>
        <dbReference type="ARBA" id="ARBA00004688"/>
    </source>
</evidence>
<evidence type="ECO:0000313" key="11">
    <source>
        <dbReference type="Proteomes" id="UP001165079"/>
    </source>
</evidence>
<evidence type="ECO:0000256" key="8">
    <source>
        <dbReference type="PIRNR" id="PIRNR001361"/>
    </source>
</evidence>
<sequence>MNAVLPSPEELQKSIPVTAALAESVAGHRAAIAAVLDGLDDRLLVIAGPCSVHDAASTLDYARRLRALAAEHRADLLIVLRAYLEKPRTGIGWPGLLLDPGLDDWCCGPAERALRPVADARTGLPMGRRLLAELAELDLPLAYEFVEPALAPYVADLVSWGAIGARTVESPPHRRLASALPMPIGCKNRPDGHVGAAVDAVGVATGGHSVVVPDGKGRLAVSRTGGNPYAHVVLRGGSHGPNYGPHAVADALDRLTAAGLPARVVVDASHGNSGKDHTRQPLVVESLAAQIAAGRTGLAGVMLESFIHPGNQPITPDLAYGISVTDGCMGLDTTAGTLGALATAVRARREARVAVPT</sequence>
<feature type="domain" description="DAHP synthetase I/KDSA" evidence="9">
    <location>
        <begin position="34"/>
        <end position="334"/>
    </location>
</feature>
<dbReference type="Proteomes" id="UP001165079">
    <property type="component" value="Unassembled WGS sequence"/>
</dbReference>
<evidence type="ECO:0000256" key="3">
    <source>
        <dbReference type="ARBA" id="ARBA00007985"/>
    </source>
</evidence>
<dbReference type="RefSeq" id="WP_285667284.1">
    <property type="nucleotide sequence ID" value="NZ_BSTX01000007.1"/>
</dbReference>
<dbReference type="Pfam" id="PF00793">
    <property type="entry name" value="DAHP_synth_1"/>
    <property type="match status" value="1"/>
</dbReference>
<evidence type="ECO:0000256" key="1">
    <source>
        <dbReference type="ARBA" id="ARBA00003726"/>
    </source>
</evidence>
<dbReference type="EC" id="2.5.1.54" evidence="8"/>
<proteinExistence type="inferred from homology"/>
<dbReference type="PANTHER" id="PTHR21225:SF12">
    <property type="entry name" value="PHOSPHO-2-DEHYDRO-3-DEOXYHEPTONATE ALDOLASE, TYROSINE-INHIBITED"/>
    <property type="match status" value="1"/>
</dbReference>
<gene>
    <name evidence="10" type="primary">aroF</name>
    <name evidence="10" type="ORF">Afil01_65390</name>
</gene>
<comment type="catalytic activity">
    <reaction evidence="7 8">
        <text>D-erythrose 4-phosphate + phosphoenolpyruvate + H2O = 7-phospho-2-dehydro-3-deoxy-D-arabino-heptonate + phosphate</text>
        <dbReference type="Rhea" id="RHEA:14717"/>
        <dbReference type="ChEBI" id="CHEBI:15377"/>
        <dbReference type="ChEBI" id="CHEBI:16897"/>
        <dbReference type="ChEBI" id="CHEBI:43474"/>
        <dbReference type="ChEBI" id="CHEBI:58394"/>
        <dbReference type="ChEBI" id="CHEBI:58702"/>
        <dbReference type="EC" id="2.5.1.54"/>
    </reaction>
</comment>
<dbReference type="InterPro" id="IPR013785">
    <property type="entry name" value="Aldolase_TIM"/>
</dbReference>
<comment type="function">
    <text evidence="1 8">Stereospecific condensation of phosphoenolpyruvate (PEP) and D-erythrose-4-phosphate (E4P) giving rise to 3-deoxy-D-arabino-heptulosonate-7-phosphate (DAHP).</text>
</comment>
<reference evidence="10" key="1">
    <citation type="submission" date="2023-03" db="EMBL/GenBank/DDBJ databases">
        <title>Actinorhabdospora filicis NBRC 111898.</title>
        <authorList>
            <person name="Ichikawa N."/>
            <person name="Sato H."/>
            <person name="Tonouchi N."/>
        </authorList>
    </citation>
    <scope>NUCLEOTIDE SEQUENCE</scope>
    <source>
        <strain evidence="10">NBRC 111898</strain>
    </source>
</reference>
<dbReference type="NCBIfam" id="TIGR00034">
    <property type="entry name" value="aroFGH"/>
    <property type="match status" value="1"/>
</dbReference>
<dbReference type="PIRSF" id="PIRSF001361">
    <property type="entry name" value="DAHP_synthase"/>
    <property type="match status" value="1"/>
</dbReference>
<dbReference type="InterPro" id="IPR006219">
    <property type="entry name" value="DAHP_synth_1"/>
</dbReference>
<evidence type="ECO:0000256" key="5">
    <source>
        <dbReference type="ARBA" id="ARBA00022679"/>
    </source>
</evidence>
<dbReference type="EMBL" id="BSTX01000007">
    <property type="protein sequence ID" value="GLZ81732.1"/>
    <property type="molecule type" value="Genomic_DNA"/>
</dbReference>
<comment type="pathway">
    <text evidence="2 8">Metabolic intermediate biosynthesis; chorismate biosynthesis; chorismate from D-erythrose 4-phosphate and phosphoenolpyruvate: step 1/7.</text>
</comment>
<dbReference type="NCBIfam" id="NF009395">
    <property type="entry name" value="PRK12755.1"/>
    <property type="match status" value="1"/>
</dbReference>
<dbReference type="PANTHER" id="PTHR21225">
    <property type="entry name" value="PHOSPHO-2-DEHYDRO-3-DEOXYHEPTONATE ALDOLASE DAHP SYNTHETASE"/>
    <property type="match status" value="1"/>
</dbReference>
<dbReference type="SUPFAM" id="SSF51569">
    <property type="entry name" value="Aldolase"/>
    <property type="match status" value="1"/>
</dbReference>
<keyword evidence="5 8" id="KW-0808">Transferase</keyword>
<organism evidence="10 11">
    <name type="scientific">Actinorhabdospora filicis</name>
    <dbReference type="NCBI Taxonomy" id="1785913"/>
    <lineage>
        <taxon>Bacteria</taxon>
        <taxon>Bacillati</taxon>
        <taxon>Actinomycetota</taxon>
        <taxon>Actinomycetes</taxon>
        <taxon>Micromonosporales</taxon>
        <taxon>Micromonosporaceae</taxon>
        <taxon>Actinorhabdospora</taxon>
    </lineage>
</organism>
<evidence type="ECO:0000313" key="10">
    <source>
        <dbReference type="EMBL" id="GLZ81732.1"/>
    </source>
</evidence>
<dbReference type="Gene3D" id="3.20.20.70">
    <property type="entry name" value="Aldolase class I"/>
    <property type="match status" value="1"/>
</dbReference>
<dbReference type="InterPro" id="IPR006218">
    <property type="entry name" value="DAHP1/KDSA"/>
</dbReference>
<protein>
    <recommendedName>
        <fullName evidence="8">Phospho-2-dehydro-3-deoxyheptonate aldolase</fullName>
        <ecNumber evidence="8">2.5.1.54</ecNumber>
    </recommendedName>
</protein>
<dbReference type="GO" id="GO:0009073">
    <property type="term" value="P:aromatic amino acid family biosynthetic process"/>
    <property type="evidence" value="ECO:0007669"/>
    <property type="project" value="UniProtKB-KW"/>
</dbReference>
<evidence type="ECO:0000256" key="7">
    <source>
        <dbReference type="ARBA" id="ARBA00047508"/>
    </source>
</evidence>
<keyword evidence="11" id="KW-1185">Reference proteome</keyword>
<dbReference type="AlphaFoldDB" id="A0A9W6SSX1"/>
<comment type="similarity">
    <text evidence="3 8">Belongs to the class-I DAHP synthase family.</text>
</comment>